<accession>A0ABQ5BT43</accession>
<sequence length="107" mass="12691">MGMIQIQCNCPIGNGISNVDADKVQDEERVLGHVLKRQRMLLLVSLWIKRRSQTRMKFSCRMMHTSPRLVEGLLWMKTTWIAMTDMRLRFMTNQRKSRPFVMSMIFV</sequence>
<keyword evidence="2" id="KW-1185">Reference proteome</keyword>
<reference evidence="1" key="2">
    <citation type="submission" date="2022-01" db="EMBL/GenBank/DDBJ databases">
        <authorList>
            <person name="Yamashiro T."/>
            <person name="Shiraishi A."/>
            <person name="Satake H."/>
            <person name="Nakayama K."/>
        </authorList>
    </citation>
    <scope>NUCLEOTIDE SEQUENCE</scope>
</reference>
<comment type="caution">
    <text evidence="1">The sequence shown here is derived from an EMBL/GenBank/DDBJ whole genome shotgun (WGS) entry which is preliminary data.</text>
</comment>
<dbReference type="EMBL" id="BQNB010013599">
    <property type="protein sequence ID" value="GJT17936.1"/>
    <property type="molecule type" value="Genomic_DNA"/>
</dbReference>
<protein>
    <submittedName>
        <fullName evidence="1">Uncharacterized protein</fullName>
    </submittedName>
</protein>
<dbReference type="Proteomes" id="UP001151760">
    <property type="component" value="Unassembled WGS sequence"/>
</dbReference>
<name>A0ABQ5BT43_9ASTR</name>
<gene>
    <name evidence="1" type="ORF">Tco_0876642</name>
</gene>
<organism evidence="1 2">
    <name type="scientific">Tanacetum coccineum</name>
    <dbReference type="NCBI Taxonomy" id="301880"/>
    <lineage>
        <taxon>Eukaryota</taxon>
        <taxon>Viridiplantae</taxon>
        <taxon>Streptophyta</taxon>
        <taxon>Embryophyta</taxon>
        <taxon>Tracheophyta</taxon>
        <taxon>Spermatophyta</taxon>
        <taxon>Magnoliopsida</taxon>
        <taxon>eudicotyledons</taxon>
        <taxon>Gunneridae</taxon>
        <taxon>Pentapetalae</taxon>
        <taxon>asterids</taxon>
        <taxon>campanulids</taxon>
        <taxon>Asterales</taxon>
        <taxon>Asteraceae</taxon>
        <taxon>Asteroideae</taxon>
        <taxon>Anthemideae</taxon>
        <taxon>Anthemidinae</taxon>
        <taxon>Tanacetum</taxon>
    </lineage>
</organism>
<evidence type="ECO:0000313" key="1">
    <source>
        <dbReference type="EMBL" id="GJT17936.1"/>
    </source>
</evidence>
<reference evidence="1" key="1">
    <citation type="journal article" date="2022" name="Int. J. Mol. Sci.">
        <title>Draft Genome of Tanacetum Coccineum: Genomic Comparison of Closely Related Tanacetum-Family Plants.</title>
        <authorList>
            <person name="Yamashiro T."/>
            <person name="Shiraishi A."/>
            <person name="Nakayama K."/>
            <person name="Satake H."/>
        </authorList>
    </citation>
    <scope>NUCLEOTIDE SEQUENCE</scope>
</reference>
<proteinExistence type="predicted"/>
<evidence type="ECO:0000313" key="2">
    <source>
        <dbReference type="Proteomes" id="UP001151760"/>
    </source>
</evidence>